<dbReference type="PANTHER" id="PTHR36050:SF1">
    <property type="entry name" value="O-FUCOSYLTRANSFERASE 30"/>
    <property type="match status" value="1"/>
</dbReference>
<keyword evidence="1" id="KW-0472">Membrane</keyword>
<keyword evidence="3" id="KW-1185">Reference proteome</keyword>
<gene>
    <name evidence="2" type="ORF">Nepgr_024622</name>
</gene>
<comment type="caution">
    <text evidence="2">The sequence shown here is derived from an EMBL/GenBank/DDBJ whole genome shotgun (WGS) entry which is preliminary data.</text>
</comment>
<dbReference type="EMBL" id="BSYO01000025">
    <property type="protein sequence ID" value="GMH22779.1"/>
    <property type="molecule type" value="Genomic_DNA"/>
</dbReference>
<name>A0AAD3T4V8_NEPGR</name>
<proteinExistence type="predicted"/>
<dbReference type="Gene3D" id="3.40.50.11340">
    <property type="match status" value="1"/>
</dbReference>
<feature type="transmembrane region" description="Helical" evidence="1">
    <location>
        <begin position="16"/>
        <end position="36"/>
    </location>
</feature>
<evidence type="ECO:0000256" key="1">
    <source>
        <dbReference type="SAM" id="Phobius"/>
    </source>
</evidence>
<dbReference type="PANTHER" id="PTHR36050">
    <property type="entry name" value="O-FUCOSYLTRANSFERASE 30"/>
    <property type="match status" value="1"/>
</dbReference>
<reference evidence="2" key="1">
    <citation type="submission" date="2023-05" db="EMBL/GenBank/DDBJ databases">
        <title>Nepenthes gracilis genome sequencing.</title>
        <authorList>
            <person name="Fukushima K."/>
        </authorList>
    </citation>
    <scope>NUCLEOTIDE SEQUENCE</scope>
    <source>
        <strain evidence="2">SING2019-196</strain>
    </source>
</reference>
<dbReference type="Proteomes" id="UP001279734">
    <property type="component" value="Unassembled WGS sequence"/>
</dbReference>
<keyword evidence="1" id="KW-1133">Transmembrane helix</keyword>
<evidence type="ECO:0008006" key="4">
    <source>
        <dbReference type="Google" id="ProtNLM"/>
    </source>
</evidence>
<evidence type="ECO:0000313" key="2">
    <source>
        <dbReference type="EMBL" id="GMH22779.1"/>
    </source>
</evidence>
<organism evidence="2 3">
    <name type="scientific">Nepenthes gracilis</name>
    <name type="common">Slender pitcher plant</name>
    <dbReference type="NCBI Taxonomy" id="150966"/>
    <lineage>
        <taxon>Eukaryota</taxon>
        <taxon>Viridiplantae</taxon>
        <taxon>Streptophyta</taxon>
        <taxon>Embryophyta</taxon>
        <taxon>Tracheophyta</taxon>
        <taxon>Spermatophyta</taxon>
        <taxon>Magnoliopsida</taxon>
        <taxon>eudicotyledons</taxon>
        <taxon>Gunneridae</taxon>
        <taxon>Pentapetalae</taxon>
        <taxon>Caryophyllales</taxon>
        <taxon>Nepenthaceae</taxon>
        <taxon>Nepenthes</taxon>
    </lineage>
</organism>
<sequence length="486" mass="55503">MAIKAKWKKQNSQRSLLCFSLLTIPFLLLFFLFLFYKQDSPSVFRLSTNSLYPCSMRTHGERFLWYVPHSGFSNQLLEFKNAILLAAILNRKLIVPPVLDHHAVALGSCPKFRVLSPNELRIQVWDHAIELIRTGRYVSMTDILDISSISSIIRTIDFRDFVSLWCGVDWHFACLNDSNTQSSQLDTLRQCGSLLSGLKGNVDDCLYAIDEDCKSTVWTYQQNDDGRLDFFQPDEQLRMKKKFSYVRRRRDVYKKLGPGSKAHFSTVLAFGSLFTARYRGSELYIDIHESRNDRRIQSLIWKSEFIPFVADITNAGRKYSSNIIKEPFFCAQLRLLDGQFKNHWKSTFSGLQQMAESLKRKNSLPVHIFVMTDLPKSNWTGTYLGDLASDTNSFKLHVIRKEDDFVRHTAEKIATSSLGMRSGSVRFSSGQANTTKWHCPNQFLPDILLYVEETVCSCASLGFVGTAGSTIAESIELMRKNAICSG</sequence>
<keyword evidence="1" id="KW-0812">Transmembrane</keyword>
<dbReference type="AlphaFoldDB" id="A0AAD3T4V8"/>
<accession>A0AAD3T4V8</accession>
<protein>
    <recommendedName>
        <fullName evidence="4">O-fucosyltransferase family protein</fullName>
    </recommendedName>
</protein>
<evidence type="ECO:0000313" key="3">
    <source>
        <dbReference type="Proteomes" id="UP001279734"/>
    </source>
</evidence>